<dbReference type="EMBL" id="DWXN01000012">
    <property type="protein sequence ID" value="HJB75685.1"/>
    <property type="molecule type" value="Genomic_DNA"/>
</dbReference>
<dbReference type="AlphaFoldDB" id="A0A9D2MIZ7"/>
<proteinExistence type="predicted"/>
<evidence type="ECO:0000313" key="2">
    <source>
        <dbReference type="EMBL" id="HJB75685.1"/>
    </source>
</evidence>
<sequence length="49" mass="5189">MKKAVIIFLVLFTLSLAVPAAACINIDTGTDSSTKELVTLFNDSESGDQ</sequence>
<accession>A0A9D2MIZ7</accession>
<comment type="caution">
    <text evidence="2">The sequence shown here is derived from an EMBL/GenBank/DDBJ whole genome shotgun (WGS) entry which is preliminary data.</text>
</comment>
<reference evidence="2" key="2">
    <citation type="submission" date="2021-04" db="EMBL/GenBank/DDBJ databases">
        <authorList>
            <person name="Gilroy R."/>
        </authorList>
    </citation>
    <scope>NUCLEOTIDE SEQUENCE</scope>
    <source>
        <strain evidence="2">CHK188-16595</strain>
    </source>
</reference>
<name>A0A9D2MIZ7_9FIRM</name>
<gene>
    <name evidence="2" type="ORF">IAA37_08470</name>
</gene>
<reference evidence="2" key="1">
    <citation type="journal article" date="2021" name="PeerJ">
        <title>Extensive microbial diversity within the chicken gut microbiome revealed by metagenomics and culture.</title>
        <authorList>
            <person name="Gilroy R."/>
            <person name="Ravi A."/>
            <person name="Getino M."/>
            <person name="Pursley I."/>
            <person name="Horton D.L."/>
            <person name="Alikhan N.F."/>
            <person name="Baker D."/>
            <person name="Gharbi K."/>
            <person name="Hall N."/>
            <person name="Watson M."/>
            <person name="Adriaenssens E.M."/>
            <person name="Foster-Nyarko E."/>
            <person name="Jarju S."/>
            <person name="Secka A."/>
            <person name="Antonio M."/>
            <person name="Oren A."/>
            <person name="Chaudhuri R.R."/>
            <person name="La Ragione R."/>
            <person name="Hildebrand F."/>
            <person name="Pallen M.J."/>
        </authorList>
    </citation>
    <scope>NUCLEOTIDE SEQUENCE</scope>
    <source>
        <strain evidence="2">CHK188-16595</strain>
    </source>
</reference>
<feature type="chain" id="PRO_5038439770" evidence="1">
    <location>
        <begin position="23"/>
        <end position="49"/>
    </location>
</feature>
<feature type="signal peptide" evidence="1">
    <location>
        <begin position="1"/>
        <end position="22"/>
    </location>
</feature>
<protein>
    <submittedName>
        <fullName evidence="2">Uncharacterized protein</fullName>
    </submittedName>
</protein>
<evidence type="ECO:0000256" key="1">
    <source>
        <dbReference type="SAM" id="SignalP"/>
    </source>
</evidence>
<dbReference type="Proteomes" id="UP000823877">
    <property type="component" value="Unassembled WGS sequence"/>
</dbReference>
<evidence type="ECO:0000313" key="3">
    <source>
        <dbReference type="Proteomes" id="UP000823877"/>
    </source>
</evidence>
<keyword evidence="1" id="KW-0732">Signal</keyword>
<organism evidence="2 3">
    <name type="scientific">Candidatus Eubacterium faecale</name>
    <dbReference type="NCBI Taxonomy" id="2838568"/>
    <lineage>
        <taxon>Bacteria</taxon>
        <taxon>Bacillati</taxon>
        <taxon>Bacillota</taxon>
        <taxon>Clostridia</taxon>
        <taxon>Eubacteriales</taxon>
        <taxon>Eubacteriaceae</taxon>
        <taxon>Eubacterium</taxon>
    </lineage>
</organism>